<feature type="region of interest" description="Disordered" evidence="1">
    <location>
        <begin position="74"/>
        <end position="103"/>
    </location>
</feature>
<feature type="compositionally biased region" description="Polar residues" evidence="1">
    <location>
        <begin position="83"/>
        <end position="93"/>
    </location>
</feature>
<protein>
    <recommendedName>
        <fullName evidence="4">LARGE xylosyl- and glucuronyltransferase 1</fullName>
    </recommendedName>
</protein>
<dbReference type="Ensembl" id="ENSCVAT00000019459.1">
    <property type="protein sequence ID" value="ENSCVAP00000012256.1"/>
    <property type="gene ID" value="ENSCVAG00000014661.1"/>
</dbReference>
<evidence type="ECO:0000256" key="1">
    <source>
        <dbReference type="SAM" id="MobiDB-lite"/>
    </source>
</evidence>
<dbReference type="Proteomes" id="UP000265020">
    <property type="component" value="Unassembled WGS sequence"/>
</dbReference>
<evidence type="ECO:0000313" key="3">
    <source>
        <dbReference type="Proteomes" id="UP000265020"/>
    </source>
</evidence>
<evidence type="ECO:0000313" key="2">
    <source>
        <dbReference type="Ensembl" id="ENSCVAP00000012256.1"/>
    </source>
</evidence>
<dbReference type="OMA" id="PRHANHR"/>
<accession>A0A3Q2D1D4</accession>
<reference evidence="2" key="1">
    <citation type="submission" date="2025-08" db="UniProtKB">
        <authorList>
            <consortium name="Ensembl"/>
        </authorList>
    </citation>
    <scope>IDENTIFICATION</scope>
</reference>
<keyword evidence="3" id="KW-1185">Reference proteome</keyword>
<name>A0A3Q2D1D4_CYPVA</name>
<sequence length="180" mass="19501">MLGIFRGRRKFLAASLALLFIPSFTWLYLSIGHFQVKPLPLSSLEAQPSSPLGDSNARVALELRIRAVEEENRALRQELSRPPRNSSASHSNGTGRGKQSRALSEQGAFNNEGQKNAAVGNGSNCSQQQLVDKCETIHVAIVCAGYNASRDVVTLVKSVLFHSLKCHGSLINITLVSTDS</sequence>
<dbReference type="GeneTree" id="ENSGT00940000175894"/>
<evidence type="ECO:0008006" key="4">
    <source>
        <dbReference type="Google" id="ProtNLM"/>
    </source>
</evidence>
<reference evidence="2" key="2">
    <citation type="submission" date="2025-09" db="UniProtKB">
        <authorList>
            <consortium name="Ensembl"/>
        </authorList>
    </citation>
    <scope>IDENTIFICATION</scope>
</reference>
<proteinExistence type="predicted"/>
<dbReference type="AlphaFoldDB" id="A0A3Q2D1D4"/>
<organism evidence="2 3">
    <name type="scientific">Cyprinodon variegatus</name>
    <name type="common">Sheepshead minnow</name>
    <dbReference type="NCBI Taxonomy" id="28743"/>
    <lineage>
        <taxon>Eukaryota</taxon>
        <taxon>Metazoa</taxon>
        <taxon>Chordata</taxon>
        <taxon>Craniata</taxon>
        <taxon>Vertebrata</taxon>
        <taxon>Euteleostomi</taxon>
        <taxon>Actinopterygii</taxon>
        <taxon>Neopterygii</taxon>
        <taxon>Teleostei</taxon>
        <taxon>Neoteleostei</taxon>
        <taxon>Acanthomorphata</taxon>
        <taxon>Ovalentaria</taxon>
        <taxon>Atherinomorphae</taxon>
        <taxon>Cyprinodontiformes</taxon>
        <taxon>Cyprinodontidae</taxon>
        <taxon>Cyprinodon</taxon>
    </lineage>
</organism>
<dbReference type="STRING" id="28743.ENSCVAP00000012256"/>